<dbReference type="CTD" id="8238098"/>
<evidence type="ECO:0000313" key="2">
    <source>
        <dbReference type="EMBL" id="EEB11240.1"/>
    </source>
</evidence>
<keyword evidence="4" id="KW-1185">Reference proteome</keyword>
<accession>E0VCY4</accession>
<name>E0VCY4_PEDHC</name>
<dbReference type="RefSeq" id="XP_002423978.1">
    <property type="nucleotide sequence ID" value="XM_002423933.1"/>
</dbReference>
<dbReference type="KEGG" id="phu:Phum_PHUM101560"/>
<dbReference type="HOGENOM" id="CLU_1671435_0_0_1"/>
<feature type="compositionally biased region" description="Acidic residues" evidence="1">
    <location>
        <begin position="11"/>
        <end position="38"/>
    </location>
</feature>
<evidence type="ECO:0000256" key="1">
    <source>
        <dbReference type="SAM" id="MobiDB-lite"/>
    </source>
</evidence>
<organism>
    <name type="scientific">Pediculus humanus subsp. corporis</name>
    <name type="common">Body louse</name>
    <dbReference type="NCBI Taxonomy" id="121224"/>
    <lineage>
        <taxon>Eukaryota</taxon>
        <taxon>Metazoa</taxon>
        <taxon>Ecdysozoa</taxon>
        <taxon>Arthropoda</taxon>
        <taxon>Hexapoda</taxon>
        <taxon>Insecta</taxon>
        <taxon>Pterygota</taxon>
        <taxon>Neoptera</taxon>
        <taxon>Paraneoptera</taxon>
        <taxon>Psocodea</taxon>
        <taxon>Troctomorpha</taxon>
        <taxon>Phthiraptera</taxon>
        <taxon>Anoplura</taxon>
        <taxon>Pediculidae</taxon>
        <taxon>Pediculus</taxon>
    </lineage>
</organism>
<evidence type="ECO:0000313" key="4">
    <source>
        <dbReference type="Proteomes" id="UP000009046"/>
    </source>
</evidence>
<dbReference type="STRING" id="121224.E0VCY4"/>
<protein>
    <submittedName>
        <fullName evidence="2 3">Craniofacial development protein, putative</fullName>
    </submittedName>
</protein>
<dbReference type="EMBL" id="DS235068">
    <property type="protein sequence ID" value="EEB11240.1"/>
    <property type="molecule type" value="Genomic_DNA"/>
</dbReference>
<feature type="compositionally biased region" description="Basic residues" evidence="1">
    <location>
        <begin position="45"/>
        <end position="59"/>
    </location>
</feature>
<reference evidence="2" key="2">
    <citation type="submission" date="2007-04" db="EMBL/GenBank/DDBJ databases">
        <title>The genome of the human body louse.</title>
        <authorList>
            <consortium name="The Human Body Louse Genome Consortium"/>
            <person name="Kirkness E."/>
            <person name="Walenz B."/>
            <person name="Hass B."/>
            <person name="Bruggner R."/>
            <person name="Strausberg R."/>
        </authorList>
    </citation>
    <scope>NUCLEOTIDE SEQUENCE</scope>
    <source>
        <strain evidence="2">USDA</strain>
    </source>
</reference>
<dbReference type="AlphaFoldDB" id="E0VCY4"/>
<feature type="compositionally biased region" description="Polar residues" evidence="1">
    <location>
        <begin position="1"/>
        <end position="10"/>
    </location>
</feature>
<proteinExistence type="predicted"/>
<dbReference type="Proteomes" id="UP000009046">
    <property type="component" value="Unassembled WGS sequence"/>
</dbReference>
<dbReference type="GeneID" id="8238098"/>
<reference evidence="3" key="3">
    <citation type="submission" date="2021-02" db="UniProtKB">
        <authorList>
            <consortium name="EnsemblMetazoa"/>
        </authorList>
    </citation>
    <scope>IDENTIFICATION</scope>
    <source>
        <strain evidence="3">USDA</strain>
    </source>
</reference>
<dbReference type="EMBL" id="AAZO01001214">
    <property type="status" value="NOT_ANNOTATED_CDS"/>
    <property type="molecule type" value="Genomic_DNA"/>
</dbReference>
<feature type="region of interest" description="Disordered" evidence="1">
    <location>
        <begin position="1"/>
        <end position="76"/>
    </location>
</feature>
<sequence length="158" mass="17522">MDEKNLPSSSDESDVDFVPEGEESESGSGSEETDNENQDDSKNGNTRKKSRNSKKSNKRLKTDINEEKLEDENEKTEKKIDVDALWADFKSDVNNKVKKTATSSVSKVEEKESNSNANEIPVEKKLLSNKLKGIPSVSNKSKIGGLSNIGINLKEMKE</sequence>
<reference evidence="2" key="1">
    <citation type="submission" date="2007-04" db="EMBL/GenBank/DDBJ databases">
        <title>Annotation of Pediculus humanus corporis strain USDA.</title>
        <authorList>
            <person name="Kirkness E."/>
            <person name="Hannick L."/>
            <person name="Hass B."/>
            <person name="Bruggner R."/>
            <person name="Lawson D."/>
            <person name="Bidwell S."/>
            <person name="Joardar V."/>
            <person name="Caler E."/>
            <person name="Walenz B."/>
            <person name="Inman J."/>
            <person name="Schobel S."/>
            <person name="Galinsky K."/>
            <person name="Amedeo P."/>
            <person name="Strausberg R."/>
        </authorList>
    </citation>
    <scope>NUCLEOTIDE SEQUENCE</scope>
    <source>
        <strain evidence="2">USDA</strain>
    </source>
</reference>
<gene>
    <name evidence="3" type="primary">8238098</name>
    <name evidence="2" type="ORF">Phum_PHUM101560</name>
</gene>
<dbReference type="InParanoid" id="E0VCY4"/>
<evidence type="ECO:0000313" key="3">
    <source>
        <dbReference type="EnsemblMetazoa" id="PHUM101560-PA"/>
    </source>
</evidence>
<dbReference type="VEuPathDB" id="VectorBase:PHUM101560"/>
<dbReference type="EnsemblMetazoa" id="PHUM101560-RA">
    <property type="protein sequence ID" value="PHUM101560-PA"/>
    <property type="gene ID" value="PHUM101560"/>
</dbReference>